<dbReference type="CTD" id="6102024"/>
<evidence type="ECO:0000313" key="5">
    <source>
        <dbReference type="WormBase" id="Bm2273"/>
    </source>
</evidence>
<sequence>MDSSGEFVKVDSSGEIVTSMTDLERTKLAEELDDDLDYFLDSLAKQEPKKPFVYDEWCREIDQHPAFMTVLEPDKNGEFSEAIQALQALKYEDDELEDRRAAAEKHKLDGNKHYKYKKYHWAINRYTDGINQRCTDRSLNSVLYANRAAAQKRIGNIGSAFRDCFFARKFNPDNMKAVIRGAECLVELGRGKQCMDWLKGSKEYYKAAKCISYNHTHKADDDYVNELYEKAQHLALIEDRNERKRRHDYVKDLTEKQRLLSAFKVRDINFRPPLCYDNPEFFEWSQVEVQLPVLRKTERVYVDNCGILHWPILVQYPEVGKVNIITDCSEENSITDMFGFYEQRTPHDDTTFNAELMPWTRFREAFSIPGFIIVQGLPTIQIYTKKHAEANFVRVEDCFYITK</sequence>
<name>A0A0K0J572_BRUMA</name>
<dbReference type="FunCoup" id="A0A0K0J572">
    <property type="interactions" value="2428"/>
</dbReference>
<dbReference type="SUPFAM" id="SSF48452">
    <property type="entry name" value="TPR-like"/>
    <property type="match status" value="1"/>
</dbReference>
<dbReference type="AlphaFoldDB" id="A0A0K0J572"/>
<dbReference type="GO" id="GO:0005634">
    <property type="term" value="C:nucleus"/>
    <property type="evidence" value="ECO:0007669"/>
    <property type="project" value="TreeGrafter"/>
</dbReference>
<evidence type="ECO:0000313" key="1">
    <source>
        <dbReference type="EMBL" id="CTP81379.1"/>
    </source>
</evidence>
<dbReference type="STRING" id="6279.A0A0K0J572"/>
<reference evidence="2" key="3">
    <citation type="submission" date="2019-04" db="EMBL/GenBank/DDBJ databases">
        <authorList>
            <person name="Howe K."/>
            <person name="Paulini M."/>
            <person name="Williams G."/>
        </authorList>
    </citation>
    <scope>NUCLEOTIDE SEQUENCE [LARGE SCALE GENOMIC DNA]</scope>
    <source>
        <strain evidence="2">FR3</strain>
    </source>
</reference>
<dbReference type="GeneID" id="6102024"/>
<dbReference type="GO" id="GO:0030544">
    <property type="term" value="F:Hsp70 protein binding"/>
    <property type="evidence" value="ECO:0007669"/>
    <property type="project" value="TreeGrafter"/>
</dbReference>
<dbReference type="Proteomes" id="UP000006672">
    <property type="component" value="Unassembled WGS sequence"/>
</dbReference>
<evidence type="ECO:0000313" key="3">
    <source>
        <dbReference type="Proteomes" id="UP000006672"/>
    </source>
</evidence>
<dbReference type="OrthoDB" id="420195at2759"/>
<dbReference type="EMBL" id="LN856981">
    <property type="protein sequence ID" value="CTP81379.1"/>
    <property type="molecule type" value="Genomic_DNA"/>
</dbReference>
<dbReference type="SMR" id="A0A0K0J572"/>
<dbReference type="KEGG" id="bmy:BM_BM2273"/>
<proteinExistence type="predicted"/>
<dbReference type="PANTHER" id="PTHR46035">
    <property type="entry name" value="TETRATRICOPEPTIDE REPEAT PROTEIN 4"/>
    <property type="match status" value="1"/>
</dbReference>
<dbReference type="InterPro" id="IPR011990">
    <property type="entry name" value="TPR-like_helical_dom_sf"/>
</dbReference>
<dbReference type="GO" id="GO:0006457">
    <property type="term" value="P:protein folding"/>
    <property type="evidence" value="ECO:0007669"/>
    <property type="project" value="TreeGrafter"/>
</dbReference>
<dbReference type="GO" id="GO:0005829">
    <property type="term" value="C:cytosol"/>
    <property type="evidence" value="ECO:0007669"/>
    <property type="project" value="TreeGrafter"/>
</dbReference>
<dbReference type="WBParaSite" id="Bm2273.1">
    <property type="protein sequence ID" value="Bm2273.1"/>
    <property type="gene ID" value="WBGene00222534"/>
</dbReference>
<dbReference type="RefSeq" id="XP_001898584.1">
    <property type="nucleotide sequence ID" value="XM_001898549.1"/>
</dbReference>
<reference evidence="1 3" key="1">
    <citation type="journal article" date="2007" name="Science">
        <title>Draft genome of the filarial nematode parasite Brugia malayi.</title>
        <authorList>
            <person name="Ghedin E."/>
            <person name="Wang S."/>
            <person name="Spiro D."/>
            <person name="Caler E."/>
            <person name="Zhao Q."/>
            <person name="Crabtree J."/>
            <person name="Allen J.E."/>
            <person name="Delcher A.L."/>
            <person name="Guiliano D.B."/>
            <person name="Miranda-Saavedra D."/>
            <person name="Angiuoli S.V."/>
            <person name="Creasy T."/>
            <person name="Amedeo P."/>
            <person name="Haas B."/>
            <person name="El-Sayed N.M."/>
            <person name="Wortman J.R."/>
            <person name="Feldblyum T."/>
            <person name="Tallon L."/>
            <person name="Schatz M."/>
            <person name="Shumway M."/>
            <person name="Koo H."/>
            <person name="Salzberg S.L."/>
            <person name="Schobel S."/>
            <person name="Pertea M."/>
            <person name="Pop M."/>
            <person name="White O."/>
            <person name="Barton G.J."/>
            <person name="Carlow C.K."/>
            <person name="Crawford M.J."/>
            <person name="Daub J."/>
            <person name="Dimmic M.W."/>
            <person name="Estes C.F."/>
            <person name="Foster J.M."/>
            <person name="Ganatra M."/>
            <person name="Gregory W.F."/>
            <person name="Johnson N.M."/>
            <person name="Jin J."/>
            <person name="Komuniecki R."/>
            <person name="Korf I."/>
            <person name="Kumar S."/>
            <person name="Laney S."/>
            <person name="Li B.W."/>
            <person name="Li W."/>
            <person name="Lindblom T.H."/>
            <person name="Lustigman S."/>
            <person name="Ma D."/>
            <person name="Maina C.V."/>
            <person name="Martin D.M."/>
            <person name="McCarter J.P."/>
            <person name="McReynolds L."/>
            <person name="Mitreva M."/>
            <person name="Nutman T.B."/>
            <person name="Parkinson J."/>
            <person name="Peregrin-Alvarez J.M."/>
            <person name="Poole C."/>
            <person name="Ren Q."/>
            <person name="Saunders L."/>
            <person name="Sluder A.E."/>
            <person name="Smith K."/>
            <person name="Stanke M."/>
            <person name="Unnasch T.R."/>
            <person name="Ware J."/>
            <person name="Wei A.D."/>
            <person name="Weil G."/>
            <person name="Williams D.J."/>
            <person name="Zhang Y."/>
            <person name="Williams S.A."/>
            <person name="Fraser-Liggett C."/>
            <person name="Slatko B."/>
            <person name="Blaxter M.L."/>
            <person name="Scott A.L."/>
        </authorList>
    </citation>
    <scope>NUCLEOTIDE SEQUENCE</scope>
    <source>
        <strain evidence="1 3">FR3</strain>
    </source>
</reference>
<keyword evidence="3" id="KW-1185">Reference proteome</keyword>
<dbReference type="Gene3D" id="1.25.40.10">
    <property type="entry name" value="Tetratricopeptide repeat domain"/>
    <property type="match status" value="1"/>
</dbReference>
<dbReference type="WormBase" id="Bm2273">
    <property type="protein sequence ID" value="BM03620"/>
    <property type="gene ID" value="WBGene00222534"/>
    <property type="gene designation" value="Bma-ttc-4"/>
</dbReference>
<protein>
    <submittedName>
        <fullName evidence="1 4">Bm2273</fullName>
    </submittedName>
    <submittedName>
        <fullName evidence="2">Tetratricopeptide repeat protein 4, putative</fullName>
    </submittedName>
</protein>
<dbReference type="EMBL" id="CAAKNF010000193">
    <property type="protein sequence ID" value="VIO92883.1"/>
    <property type="molecule type" value="Genomic_DNA"/>
</dbReference>
<reference evidence="1" key="2">
    <citation type="submission" date="2012-12" db="EMBL/GenBank/DDBJ databases">
        <authorList>
            <person name="Gao Y.W."/>
            <person name="Fan S.T."/>
            <person name="Sun H.T."/>
            <person name="Wang Z."/>
            <person name="Gao X.L."/>
            <person name="Li Y.G."/>
            <person name="Wang T.C."/>
            <person name="Zhang K."/>
            <person name="Xu W.W."/>
            <person name="Yu Z.J."/>
            <person name="Xia X.Z."/>
        </authorList>
    </citation>
    <scope>NUCLEOTIDE SEQUENCE</scope>
    <source>
        <strain evidence="1">FR3</strain>
    </source>
</reference>
<evidence type="ECO:0000313" key="4">
    <source>
        <dbReference type="WBParaSite" id="Bm2273.1"/>
    </source>
</evidence>
<evidence type="ECO:0000313" key="2">
    <source>
        <dbReference type="EMBL" id="VIO92883.1"/>
    </source>
</evidence>
<gene>
    <name evidence="5" type="primary">bma-ttc-4</name>
    <name evidence="2 4" type="synonym">Bma-ttc-4</name>
    <name evidence="1 5" type="ORF">Bm2273</name>
    <name evidence="2" type="ORF">BM_BM2273</name>
    <name evidence="1" type="ORF">BM_Bm2273</name>
</gene>
<accession>A0A0K0J572</accession>
<accession>A0A4E9FA14</accession>
<dbReference type="OMA" id="HWAINRY"/>
<dbReference type="GO" id="GO:0051879">
    <property type="term" value="F:Hsp90 protein binding"/>
    <property type="evidence" value="ECO:0007669"/>
    <property type="project" value="TreeGrafter"/>
</dbReference>
<reference evidence="4" key="4">
    <citation type="submission" date="2019-12" db="UniProtKB">
        <authorList>
            <consortium name="WormBaseParasite"/>
        </authorList>
    </citation>
    <scope>IDENTIFICATION</scope>
</reference>
<dbReference type="PANTHER" id="PTHR46035:SF1">
    <property type="entry name" value="TETRATRICOPEPTIDE REPEAT PROTEIN 4"/>
    <property type="match status" value="1"/>
</dbReference>
<organism evidence="3 4">
    <name type="scientific">Brugia malayi</name>
    <name type="common">Filarial nematode worm</name>
    <dbReference type="NCBI Taxonomy" id="6279"/>
    <lineage>
        <taxon>Eukaryota</taxon>
        <taxon>Metazoa</taxon>
        <taxon>Ecdysozoa</taxon>
        <taxon>Nematoda</taxon>
        <taxon>Chromadorea</taxon>
        <taxon>Rhabditida</taxon>
        <taxon>Spirurina</taxon>
        <taxon>Spiruromorpha</taxon>
        <taxon>Filarioidea</taxon>
        <taxon>Onchocercidae</taxon>
        <taxon>Brugia</taxon>
    </lineage>
</organism>